<dbReference type="AlphaFoldDB" id="A0A0F9HVN7"/>
<evidence type="ECO:0000313" key="1">
    <source>
        <dbReference type="EMBL" id="KKL79192.1"/>
    </source>
</evidence>
<protein>
    <submittedName>
        <fullName evidence="1">Uncharacterized protein</fullName>
    </submittedName>
</protein>
<gene>
    <name evidence="1" type="ORF">LCGC14_2017220</name>
</gene>
<name>A0A0F9HVN7_9ZZZZ</name>
<accession>A0A0F9HVN7</accession>
<feature type="non-terminal residue" evidence="1">
    <location>
        <position position="1"/>
    </location>
</feature>
<comment type="caution">
    <text evidence="1">The sequence shown here is derived from an EMBL/GenBank/DDBJ whole genome shotgun (WGS) entry which is preliminary data.</text>
</comment>
<proteinExistence type="predicted"/>
<reference evidence="1" key="1">
    <citation type="journal article" date="2015" name="Nature">
        <title>Complex archaea that bridge the gap between prokaryotes and eukaryotes.</title>
        <authorList>
            <person name="Spang A."/>
            <person name="Saw J.H."/>
            <person name="Jorgensen S.L."/>
            <person name="Zaremba-Niedzwiedzka K."/>
            <person name="Martijn J."/>
            <person name="Lind A.E."/>
            <person name="van Eijk R."/>
            <person name="Schleper C."/>
            <person name="Guy L."/>
            <person name="Ettema T.J."/>
        </authorList>
    </citation>
    <scope>NUCLEOTIDE SEQUENCE</scope>
</reference>
<dbReference type="EMBL" id="LAZR01023238">
    <property type="protein sequence ID" value="KKL79192.1"/>
    <property type="molecule type" value="Genomic_DNA"/>
</dbReference>
<sequence length="110" mass="12657">QRYYNKHQGTAQGHMREYRRGVRLEVLTHYSKGEPQCVCCGEKILEFLCMDHINGGGSRQSKKTGVNIYAWLRKNEFPLGFRVLCHNCNSALGFYGYCPHSEVKSEIIVD</sequence>
<organism evidence="1">
    <name type="scientific">marine sediment metagenome</name>
    <dbReference type="NCBI Taxonomy" id="412755"/>
    <lineage>
        <taxon>unclassified sequences</taxon>
        <taxon>metagenomes</taxon>
        <taxon>ecological metagenomes</taxon>
    </lineage>
</organism>